<dbReference type="PANTHER" id="PTHR46913:SF23">
    <property type="entry name" value="E3 UBIQUITIN-PROTEIN LIGASE RHA4A-RELATED"/>
    <property type="match status" value="1"/>
</dbReference>
<dbReference type="GO" id="GO:0016020">
    <property type="term" value="C:membrane"/>
    <property type="evidence" value="ECO:0007669"/>
    <property type="project" value="UniProtKB-SubCell"/>
</dbReference>
<keyword evidence="12 16" id="KW-0472">Membrane</keyword>
<evidence type="ECO:0000256" key="11">
    <source>
        <dbReference type="ARBA" id="ARBA00022989"/>
    </source>
</evidence>
<protein>
    <recommendedName>
        <fullName evidence="4">RING-type E3 ubiquitin transferase</fullName>
        <ecNumber evidence="4">2.3.2.27</ecNumber>
    </recommendedName>
</protein>
<dbReference type="EC" id="2.3.2.27" evidence="4"/>
<dbReference type="SMART" id="SM00184">
    <property type="entry name" value="RING"/>
    <property type="match status" value="1"/>
</dbReference>
<dbReference type="InterPro" id="IPR044600">
    <property type="entry name" value="ATL1/ATL16-like"/>
</dbReference>
<reference evidence="18 19" key="1">
    <citation type="submission" date="2018-06" db="EMBL/GenBank/DDBJ databases">
        <title>The Genome of Cuscuta australis (Dodder) Provides Insight into the Evolution of Plant Parasitism.</title>
        <authorList>
            <person name="Liu H."/>
        </authorList>
    </citation>
    <scope>NUCLEOTIDE SEQUENCE [LARGE SCALE GENOMIC DNA]</scope>
    <source>
        <strain evidence="19">cv. Yunnan</strain>
        <tissue evidence="18">Vines</tissue>
    </source>
</reference>
<dbReference type="Gene3D" id="3.30.40.10">
    <property type="entry name" value="Zinc/RING finger domain, C3HC4 (zinc finger)"/>
    <property type="match status" value="1"/>
</dbReference>
<evidence type="ECO:0000259" key="17">
    <source>
        <dbReference type="PROSITE" id="PS50089"/>
    </source>
</evidence>
<evidence type="ECO:0000256" key="9">
    <source>
        <dbReference type="ARBA" id="ARBA00022786"/>
    </source>
</evidence>
<keyword evidence="8 14" id="KW-0863">Zinc-finger</keyword>
<dbReference type="Proteomes" id="UP000249390">
    <property type="component" value="Unassembled WGS sequence"/>
</dbReference>
<comment type="catalytic activity">
    <reaction evidence="1">
        <text>S-ubiquitinyl-[E2 ubiquitin-conjugating enzyme]-L-cysteine + [acceptor protein]-L-lysine = [E2 ubiquitin-conjugating enzyme]-L-cysteine + N(6)-ubiquitinyl-[acceptor protein]-L-lysine.</text>
        <dbReference type="EC" id="2.3.2.27"/>
    </reaction>
</comment>
<evidence type="ECO:0000256" key="16">
    <source>
        <dbReference type="SAM" id="Phobius"/>
    </source>
</evidence>
<evidence type="ECO:0000256" key="15">
    <source>
        <dbReference type="SAM" id="MobiDB-lite"/>
    </source>
</evidence>
<evidence type="ECO:0000256" key="8">
    <source>
        <dbReference type="ARBA" id="ARBA00022771"/>
    </source>
</evidence>
<evidence type="ECO:0000256" key="10">
    <source>
        <dbReference type="ARBA" id="ARBA00022833"/>
    </source>
</evidence>
<evidence type="ECO:0000256" key="13">
    <source>
        <dbReference type="ARBA" id="ARBA00024209"/>
    </source>
</evidence>
<comment type="similarity">
    <text evidence="13">Belongs to the RING-type zinc finger family. ATL subfamily.</text>
</comment>
<evidence type="ECO:0000256" key="4">
    <source>
        <dbReference type="ARBA" id="ARBA00012483"/>
    </source>
</evidence>
<comment type="caution">
    <text evidence="18">The sequence shown here is derived from an EMBL/GenBank/DDBJ whole genome shotgun (WGS) entry which is preliminary data.</text>
</comment>
<dbReference type="SUPFAM" id="SSF57850">
    <property type="entry name" value="RING/U-box"/>
    <property type="match status" value="1"/>
</dbReference>
<keyword evidence="6 16" id="KW-0812">Transmembrane</keyword>
<evidence type="ECO:0000256" key="2">
    <source>
        <dbReference type="ARBA" id="ARBA00004167"/>
    </source>
</evidence>
<dbReference type="PANTHER" id="PTHR46913">
    <property type="entry name" value="RING-H2 FINGER PROTEIN ATL16"/>
    <property type="match status" value="1"/>
</dbReference>
<comment type="subcellular location">
    <subcellularLocation>
        <location evidence="2">Membrane</location>
        <topology evidence="2">Single-pass membrane protein</topology>
    </subcellularLocation>
</comment>
<keyword evidence="11 16" id="KW-1133">Transmembrane helix</keyword>
<sequence length="201" mass="22487">MSYYSAAGSNYDSAATCCASSEALAELKVYQACIFSVPVFFAFILLFLFYYFYLRRQSARWSSLRMNASSLQAGGDEISRCELGLKKEVREMLPVIVFNESFSVKDSQCSVCLGDYQADDRLQQIPSCGHIFHEDCIDHWLSTHTTCPLCRHSLLVPTHTSTVNPTHGSLETISMPSNLEDGTSLEPNVNFPEPETRELGE</sequence>
<feature type="transmembrane region" description="Helical" evidence="16">
    <location>
        <begin position="29"/>
        <end position="53"/>
    </location>
</feature>
<dbReference type="Pfam" id="PF13639">
    <property type="entry name" value="zf-RING_2"/>
    <property type="match status" value="1"/>
</dbReference>
<organism evidence="18 19">
    <name type="scientific">Cuscuta australis</name>
    <dbReference type="NCBI Taxonomy" id="267555"/>
    <lineage>
        <taxon>Eukaryota</taxon>
        <taxon>Viridiplantae</taxon>
        <taxon>Streptophyta</taxon>
        <taxon>Embryophyta</taxon>
        <taxon>Tracheophyta</taxon>
        <taxon>Spermatophyta</taxon>
        <taxon>Magnoliopsida</taxon>
        <taxon>eudicotyledons</taxon>
        <taxon>Gunneridae</taxon>
        <taxon>Pentapetalae</taxon>
        <taxon>asterids</taxon>
        <taxon>lamiids</taxon>
        <taxon>Solanales</taxon>
        <taxon>Convolvulaceae</taxon>
        <taxon>Cuscuteae</taxon>
        <taxon>Cuscuta</taxon>
        <taxon>Cuscuta subgen. Grammica</taxon>
        <taxon>Cuscuta sect. Cleistogrammica</taxon>
    </lineage>
</organism>
<accession>A0A328DGF3</accession>
<dbReference type="GO" id="GO:0008270">
    <property type="term" value="F:zinc ion binding"/>
    <property type="evidence" value="ECO:0007669"/>
    <property type="project" value="UniProtKB-KW"/>
</dbReference>
<evidence type="ECO:0000313" key="19">
    <source>
        <dbReference type="Proteomes" id="UP000249390"/>
    </source>
</evidence>
<keyword evidence="5" id="KW-0808">Transferase</keyword>
<dbReference type="EMBL" id="NQVE01000161">
    <property type="protein sequence ID" value="RAL43013.1"/>
    <property type="molecule type" value="Genomic_DNA"/>
</dbReference>
<evidence type="ECO:0000256" key="7">
    <source>
        <dbReference type="ARBA" id="ARBA00022723"/>
    </source>
</evidence>
<keyword evidence="19" id="KW-1185">Reference proteome</keyword>
<evidence type="ECO:0000256" key="12">
    <source>
        <dbReference type="ARBA" id="ARBA00023136"/>
    </source>
</evidence>
<evidence type="ECO:0000256" key="5">
    <source>
        <dbReference type="ARBA" id="ARBA00022679"/>
    </source>
</evidence>
<evidence type="ECO:0000256" key="1">
    <source>
        <dbReference type="ARBA" id="ARBA00000900"/>
    </source>
</evidence>
<gene>
    <name evidence="18" type="ORF">DM860_009795</name>
</gene>
<feature type="compositionally biased region" description="Polar residues" evidence="15">
    <location>
        <begin position="176"/>
        <end position="187"/>
    </location>
</feature>
<feature type="domain" description="RING-type" evidence="17">
    <location>
        <begin position="109"/>
        <end position="151"/>
    </location>
</feature>
<dbReference type="CDD" id="cd16461">
    <property type="entry name" value="RING-H2_EL5-like"/>
    <property type="match status" value="1"/>
</dbReference>
<name>A0A328DGF3_9ASTE</name>
<evidence type="ECO:0000256" key="6">
    <source>
        <dbReference type="ARBA" id="ARBA00022692"/>
    </source>
</evidence>
<comment type="pathway">
    <text evidence="3">Protein modification; protein ubiquitination.</text>
</comment>
<keyword evidence="10" id="KW-0862">Zinc</keyword>
<evidence type="ECO:0000313" key="18">
    <source>
        <dbReference type="EMBL" id="RAL43013.1"/>
    </source>
</evidence>
<keyword evidence="9" id="KW-0833">Ubl conjugation pathway</keyword>
<feature type="region of interest" description="Disordered" evidence="15">
    <location>
        <begin position="176"/>
        <end position="201"/>
    </location>
</feature>
<dbReference type="AlphaFoldDB" id="A0A328DGF3"/>
<proteinExistence type="inferred from homology"/>
<dbReference type="InterPro" id="IPR001841">
    <property type="entry name" value="Znf_RING"/>
</dbReference>
<dbReference type="InterPro" id="IPR013083">
    <property type="entry name" value="Znf_RING/FYVE/PHD"/>
</dbReference>
<evidence type="ECO:0000256" key="3">
    <source>
        <dbReference type="ARBA" id="ARBA00004906"/>
    </source>
</evidence>
<keyword evidence="7" id="KW-0479">Metal-binding</keyword>
<dbReference type="FunFam" id="3.30.40.10:FF:000503">
    <property type="entry name" value="RING-H2 finger protein ATL7"/>
    <property type="match status" value="1"/>
</dbReference>
<dbReference type="GO" id="GO:0016567">
    <property type="term" value="P:protein ubiquitination"/>
    <property type="evidence" value="ECO:0007669"/>
    <property type="project" value="InterPro"/>
</dbReference>
<evidence type="ECO:0000256" key="14">
    <source>
        <dbReference type="PROSITE-ProRule" id="PRU00175"/>
    </source>
</evidence>
<dbReference type="PROSITE" id="PS50089">
    <property type="entry name" value="ZF_RING_2"/>
    <property type="match status" value="1"/>
</dbReference>
<dbReference type="GO" id="GO:0061630">
    <property type="term" value="F:ubiquitin protein ligase activity"/>
    <property type="evidence" value="ECO:0007669"/>
    <property type="project" value="UniProtKB-EC"/>
</dbReference>